<evidence type="ECO:0000313" key="6">
    <source>
        <dbReference type="EMBL" id="MBB6040953.1"/>
    </source>
</evidence>
<dbReference type="CDD" id="cd02042">
    <property type="entry name" value="ParAB_family"/>
    <property type="match status" value="1"/>
</dbReference>
<dbReference type="Gene3D" id="3.40.50.300">
    <property type="entry name" value="P-loop containing nucleotide triphosphate hydrolases"/>
    <property type="match status" value="1"/>
</dbReference>
<dbReference type="InterPro" id="IPR027417">
    <property type="entry name" value="P-loop_NTPase"/>
</dbReference>
<evidence type="ECO:0000313" key="7">
    <source>
        <dbReference type="Proteomes" id="UP000522163"/>
    </source>
</evidence>
<gene>
    <name evidence="6" type="ORF">HNQ46_000925</name>
</gene>
<feature type="domain" description="AAA" evidence="5">
    <location>
        <begin position="2"/>
        <end position="176"/>
    </location>
</feature>
<dbReference type="Proteomes" id="UP000522163">
    <property type="component" value="Unassembled WGS sequence"/>
</dbReference>
<sequence>MAKIITIANQKGGVGKTTTAVNLAASLAEAKQRVLLLDFDPQGNAGSGIGVREEDISIYRILSGEFPIEKGIVREVLENLDFIAADRNLSAMDAELAEEENKNFLLKEVLENIQKDYDYIFIDCPPSLGTLTVNALTASHSVLIPIQCEYYALEGLSQMMETISMVKDALNPDLTIEGILFTMYDSRNLLSQEVVKAVQEHFSDPIFKTIIPRNVRLAEAPSHGLPISLYDNSSTGAEAYRKLAAEILEKDIAY</sequence>
<evidence type="ECO:0000256" key="4">
    <source>
        <dbReference type="ARBA" id="ARBA00071824"/>
    </source>
</evidence>
<dbReference type="InterPro" id="IPR025669">
    <property type="entry name" value="AAA_dom"/>
</dbReference>
<dbReference type="PANTHER" id="PTHR13696">
    <property type="entry name" value="P-LOOP CONTAINING NUCLEOSIDE TRIPHOSPHATE HYDROLASE"/>
    <property type="match status" value="1"/>
</dbReference>
<dbReference type="AlphaFoldDB" id="A0A7W9W1Y9"/>
<dbReference type="Pfam" id="PF13614">
    <property type="entry name" value="AAA_31"/>
    <property type="match status" value="1"/>
</dbReference>
<comment type="catalytic activity">
    <reaction evidence="2">
        <text>ATP + H2O = ADP + phosphate + H(+)</text>
        <dbReference type="Rhea" id="RHEA:13065"/>
        <dbReference type="ChEBI" id="CHEBI:15377"/>
        <dbReference type="ChEBI" id="CHEBI:15378"/>
        <dbReference type="ChEBI" id="CHEBI:30616"/>
        <dbReference type="ChEBI" id="CHEBI:43474"/>
        <dbReference type="ChEBI" id="CHEBI:456216"/>
    </reaction>
</comment>
<comment type="caution">
    <text evidence="6">The sequence shown here is derived from an EMBL/GenBank/DDBJ whole genome shotgun (WGS) entry which is preliminary data.</text>
</comment>
<protein>
    <recommendedName>
        <fullName evidence="4">Sporulation initiation inhibitor protein Soj</fullName>
    </recommendedName>
</protein>
<evidence type="ECO:0000256" key="1">
    <source>
        <dbReference type="ARBA" id="ARBA00006976"/>
    </source>
</evidence>
<accession>A0A7W9W1Y9</accession>
<dbReference type="SUPFAM" id="SSF52540">
    <property type="entry name" value="P-loop containing nucleoside triphosphate hydrolases"/>
    <property type="match status" value="1"/>
</dbReference>
<dbReference type="FunFam" id="3.40.50.300:FF:000285">
    <property type="entry name" value="Sporulation initiation inhibitor Soj"/>
    <property type="match status" value="1"/>
</dbReference>
<proteinExistence type="inferred from homology"/>
<evidence type="ECO:0000259" key="5">
    <source>
        <dbReference type="Pfam" id="PF13614"/>
    </source>
</evidence>
<comment type="similarity">
    <text evidence="1">Belongs to the ParA family.</text>
</comment>
<evidence type="ECO:0000256" key="3">
    <source>
        <dbReference type="ARBA" id="ARBA00062323"/>
    </source>
</evidence>
<dbReference type="PIRSF" id="PIRSF009320">
    <property type="entry name" value="Nuc_binding_HP_1000"/>
    <property type="match status" value="1"/>
</dbReference>
<dbReference type="RefSeq" id="WP_183683411.1">
    <property type="nucleotide sequence ID" value="NZ_CAUQIH010000020.1"/>
</dbReference>
<dbReference type="InterPro" id="IPR050678">
    <property type="entry name" value="DNA_Partitioning_ATPase"/>
</dbReference>
<dbReference type="EMBL" id="JACHHH010000004">
    <property type="protein sequence ID" value="MBB6040953.1"/>
    <property type="molecule type" value="Genomic_DNA"/>
</dbReference>
<name>A0A7W9W1Y9_9FIRM</name>
<evidence type="ECO:0000256" key="2">
    <source>
        <dbReference type="ARBA" id="ARBA00049360"/>
    </source>
</evidence>
<dbReference type="GeneID" id="85014478"/>
<comment type="subunit">
    <text evidence="3">Dimerizes in the presence of ATP but not ADP; ATP-binding is required for double-stranded (ds)DNA-binding. Interacts with DnaA.</text>
</comment>
<dbReference type="PANTHER" id="PTHR13696:SF52">
    <property type="entry name" value="PARA FAMILY PROTEIN CT_582"/>
    <property type="match status" value="1"/>
</dbReference>
<organism evidence="6 7">
    <name type="scientific">Oribacterium sinus</name>
    <dbReference type="NCBI Taxonomy" id="237576"/>
    <lineage>
        <taxon>Bacteria</taxon>
        <taxon>Bacillati</taxon>
        <taxon>Bacillota</taxon>
        <taxon>Clostridia</taxon>
        <taxon>Lachnospirales</taxon>
        <taxon>Lachnospiraceae</taxon>
        <taxon>Oribacterium</taxon>
    </lineage>
</organism>
<reference evidence="6 7" key="1">
    <citation type="submission" date="2020-08" db="EMBL/GenBank/DDBJ databases">
        <title>Genomic Encyclopedia of Type Strains, Phase IV (KMG-IV): sequencing the most valuable type-strain genomes for metagenomic binning, comparative biology and taxonomic classification.</title>
        <authorList>
            <person name="Goeker M."/>
        </authorList>
    </citation>
    <scope>NUCLEOTIDE SEQUENCE [LARGE SCALE GENOMIC DNA]</scope>
    <source>
        <strain evidence="6 7">DSM 17245</strain>
    </source>
</reference>